<dbReference type="GO" id="GO:0000156">
    <property type="term" value="F:phosphorelay response regulator activity"/>
    <property type="evidence" value="ECO:0007669"/>
    <property type="project" value="TreeGrafter"/>
</dbReference>
<keyword evidence="3 7" id="KW-0238">DNA-binding</keyword>
<dbReference type="PROSITE" id="PS51755">
    <property type="entry name" value="OMPR_PHOB"/>
    <property type="match status" value="1"/>
</dbReference>
<feature type="modified residue" description="4-aspartylphosphate" evidence="6">
    <location>
        <position position="55"/>
    </location>
</feature>
<organism evidence="10 11">
    <name type="scientific">Wujia chipingensis</name>
    <dbReference type="NCBI Taxonomy" id="2763670"/>
    <lineage>
        <taxon>Bacteria</taxon>
        <taxon>Bacillati</taxon>
        <taxon>Bacillota</taxon>
        <taxon>Clostridia</taxon>
        <taxon>Lachnospirales</taxon>
        <taxon>Lachnospiraceae</taxon>
        <taxon>Wujia</taxon>
    </lineage>
</organism>
<dbReference type="PANTHER" id="PTHR48111:SF73">
    <property type="entry name" value="ALKALINE PHOSPHATASE SYNTHESIS TRANSCRIPTIONAL REGULATORY PROTEIN PHOP"/>
    <property type="match status" value="1"/>
</dbReference>
<dbReference type="RefSeq" id="WP_177982435.1">
    <property type="nucleotide sequence ID" value="NZ_CP060632.1"/>
</dbReference>
<dbReference type="InterPro" id="IPR016032">
    <property type="entry name" value="Sig_transdc_resp-reg_C-effctor"/>
</dbReference>
<dbReference type="AlphaFoldDB" id="A0A7G9FK91"/>
<gene>
    <name evidence="10" type="ORF">H9Q76_09480</name>
</gene>
<dbReference type="CDD" id="cd17574">
    <property type="entry name" value="REC_OmpR"/>
    <property type="match status" value="1"/>
</dbReference>
<dbReference type="PROSITE" id="PS50110">
    <property type="entry name" value="RESPONSE_REGULATORY"/>
    <property type="match status" value="1"/>
</dbReference>
<evidence type="ECO:0000256" key="5">
    <source>
        <dbReference type="ARBA" id="ARBA00024867"/>
    </source>
</evidence>
<evidence type="ECO:0000256" key="7">
    <source>
        <dbReference type="PROSITE-ProRule" id="PRU01091"/>
    </source>
</evidence>
<dbReference type="Gene3D" id="3.40.50.2300">
    <property type="match status" value="1"/>
</dbReference>
<feature type="DNA-binding region" description="OmpR/PhoB-type" evidence="7">
    <location>
        <begin position="128"/>
        <end position="224"/>
    </location>
</feature>
<comment type="function">
    <text evidence="5">May play the central regulatory role in sporulation. It may be an element of the effector pathway responsible for the activation of sporulation genes in response to nutritional stress. Spo0A may act in concert with spo0H (a sigma factor) to control the expression of some genes that are critical to the sporulation process.</text>
</comment>
<evidence type="ECO:0000256" key="3">
    <source>
        <dbReference type="ARBA" id="ARBA00023125"/>
    </source>
</evidence>
<name>A0A7G9FK91_9FIRM</name>
<dbReference type="SUPFAM" id="SSF52172">
    <property type="entry name" value="CheY-like"/>
    <property type="match status" value="1"/>
</dbReference>
<dbReference type="Pfam" id="PF00072">
    <property type="entry name" value="Response_reg"/>
    <property type="match status" value="1"/>
</dbReference>
<proteinExistence type="predicted"/>
<evidence type="ECO:0000259" key="9">
    <source>
        <dbReference type="PROSITE" id="PS51755"/>
    </source>
</evidence>
<evidence type="ECO:0000256" key="2">
    <source>
        <dbReference type="ARBA" id="ARBA00023015"/>
    </source>
</evidence>
<dbReference type="EMBL" id="CP060632">
    <property type="protein sequence ID" value="QNL98972.1"/>
    <property type="molecule type" value="Genomic_DNA"/>
</dbReference>
<evidence type="ECO:0000259" key="8">
    <source>
        <dbReference type="PROSITE" id="PS50110"/>
    </source>
</evidence>
<dbReference type="GO" id="GO:0006355">
    <property type="term" value="P:regulation of DNA-templated transcription"/>
    <property type="evidence" value="ECO:0007669"/>
    <property type="project" value="InterPro"/>
</dbReference>
<feature type="domain" description="OmpR/PhoB-type" evidence="9">
    <location>
        <begin position="128"/>
        <end position="224"/>
    </location>
</feature>
<reference evidence="10 11" key="1">
    <citation type="submission" date="2020-08" db="EMBL/GenBank/DDBJ databases">
        <authorList>
            <person name="Liu C."/>
            <person name="Sun Q."/>
        </authorList>
    </citation>
    <scope>NUCLEOTIDE SEQUENCE [LARGE SCALE GENOMIC DNA]</scope>
    <source>
        <strain evidence="10 11">NSJ-4</strain>
    </source>
</reference>
<dbReference type="KEGG" id="wcp:H9Q76_09480"/>
<dbReference type="GO" id="GO:0005829">
    <property type="term" value="C:cytosol"/>
    <property type="evidence" value="ECO:0007669"/>
    <property type="project" value="TreeGrafter"/>
</dbReference>
<dbReference type="GO" id="GO:0032993">
    <property type="term" value="C:protein-DNA complex"/>
    <property type="evidence" value="ECO:0007669"/>
    <property type="project" value="TreeGrafter"/>
</dbReference>
<keyword evidence="2" id="KW-0805">Transcription regulation</keyword>
<evidence type="ECO:0000256" key="4">
    <source>
        <dbReference type="ARBA" id="ARBA00023163"/>
    </source>
</evidence>
<dbReference type="Proteomes" id="UP000515819">
    <property type="component" value="Chromosome"/>
</dbReference>
<feature type="domain" description="Response regulatory" evidence="8">
    <location>
        <begin position="3"/>
        <end position="119"/>
    </location>
</feature>
<dbReference type="CDD" id="cd00383">
    <property type="entry name" value="trans_reg_C"/>
    <property type="match status" value="1"/>
</dbReference>
<dbReference type="SMART" id="SM00448">
    <property type="entry name" value="REC"/>
    <property type="match status" value="1"/>
</dbReference>
<evidence type="ECO:0000256" key="1">
    <source>
        <dbReference type="ARBA" id="ARBA00018672"/>
    </source>
</evidence>
<dbReference type="SUPFAM" id="SSF46894">
    <property type="entry name" value="C-terminal effector domain of the bipartite response regulators"/>
    <property type="match status" value="1"/>
</dbReference>
<dbReference type="InterPro" id="IPR039420">
    <property type="entry name" value="WalR-like"/>
</dbReference>
<dbReference type="InterPro" id="IPR001867">
    <property type="entry name" value="OmpR/PhoB-type_DNA-bd"/>
</dbReference>
<accession>A0A7G9FK91</accession>
<dbReference type="PANTHER" id="PTHR48111">
    <property type="entry name" value="REGULATOR OF RPOS"/>
    <property type="match status" value="1"/>
</dbReference>
<protein>
    <recommendedName>
        <fullName evidence="1">Stage 0 sporulation protein A homolog</fullName>
    </recommendedName>
</protein>
<evidence type="ECO:0000256" key="6">
    <source>
        <dbReference type="PROSITE-ProRule" id="PRU00169"/>
    </source>
</evidence>
<keyword evidence="6" id="KW-0597">Phosphoprotein</keyword>
<dbReference type="Pfam" id="PF00486">
    <property type="entry name" value="Trans_reg_C"/>
    <property type="match status" value="1"/>
</dbReference>
<keyword evidence="11" id="KW-1185">Reference proteome</keyword>
<dbReference type="SMART" id="SM00862">
    <property type="entry name" value="Trans_reg_C"/>
    <property type="match status" value="1"/>
</dbReference>
<dbReference type="InterPro" id="IPR036388">
    <property type="entry name" value="WH-like_DNA-bd_sf"/>
</dbReference>
<sequence>MYQILLVEDDKSIREVIADYMDEKGKDTMRLTLAEDGRACEGALERQTFDLIMLDVMLPDIDGFTLCRMIRKKDMVPIVFLTAKGSEEDILWGYGLGCDDYIVKPFSLATLYAKILAILRRTKQENKKETITCGAIRMDKQSCQVFVNEREVQLQNKQYEILRFLMEHKNIVWSRDALLNHIWGYDYIGVDRVVDNQIKKLRNALGEEGKRIQTVVGRGYKISDA</sequence>
<dbReference type="InterPro" id="IPR011006">
    <property type="entry name" value="CheY-like_superfamily"/>
</dbReference>
<keyword evidence="4" id="KW-0804">Transcription</keyword>
<dbReference type="InterPro" id="IPR001789">
    <property type="entry name" value="Sig_transdc_resp-reg_receiver"/>
</dbReference>
<evidence type="ECO:0000313" key="11">
    <source>
        <dbReference type="Proteomes" id="UP000515819"/>
    </source>
</evidence>
<dbReference type="Gene3D" id="1.10.10.10">
    <property type="entry name" value="Winged helix-like DNA-binding domain superfamily/Winged helix DNA-binding domain"/>
    <property type="match status" value="1"/>
</dbReference>
<evidence type="ECO:0000313" key="10">
    <source>
        <dbReference type="EMBL" id="QNL98972.1"/>
    </source>
</evidence>
<dbReference type="GO" id="GO:0000976">
    <property type="term" value="F:transcription cis-regulatory region binding"/>
    <property type="evidence" value="ECO:0007669"/>
    <property type="project" value="TreeGrafter"/>
</dbReference>